<protein>
    <submittedName>
        <fullName evidence="1">Uncharacterized protein</fullName>
    </submittedName>
</protein>
<organism evidence="1">
    <name type="scientific">viral metagenome</name>
    <dbReference type="NCBI Taxonomy" id="1070528"/>
    <lineage>
        <taxon>unclassified sequences</taxon>
        <taxon>metagenomes</taxon>
        <taxon>organismal metagenomes</taxon>
    </lineage>
</organism>
<sequence length="32" mass="3742">MCMQVGQLVFSWIILTYWDQTPKQTDSVPIVN</sequence>
<proteinExistence type="predicted"/>
<name>A0A6C0LEH3_9ZZZZ</name>
<reference evidence="1" key="1">
    <citation type="journal article" date="2020" name="Nature">
        <title>Giant virus diversity and host interactions through global metagenomics.</title>
        <authorList>
            <person name="Schulz F."/>
            <person name="Roux S."/>
            <person name="Paez-Espino D."/>
            <person name="Jungbluth S."/>
            <person name="Walsh D.A."/>
            <person name="Denef V.J."/>
            <person name="McMahon K.D."/>
            <person name="Konstantinidis K.T."/>
            <person name="Eloe-Fadrosh E.A."/>
            <person name="Kyrpides N.C."/>
            <person name="Woyke T."/>
        </authorList>
    </citation>
    <scope>NUCLEOTIDE SEQUENCE</scope>
    <source>
        <strain evidence="1">GVMAG-M-3300027770-17</strain>
    </source>
</reference>
<accession>A0A6C0LEH3</accession>
<dbReference type="EMBL" id="MN740469">
    <property type="protein sequence ID" value="QHU28101.1"/>
    <property type="molecule type" value="Genomic_DNA"/>
</dbReference>
<evidence type="ECO:0000313" key="1">
    <source>
        <dbReference type="EMBL" id="QHU28101.1"/>
    </source>
</evidence>
<dbReference type="AlphaFoldDB" id="A0A6C0LEH3"/>